<reference evidence="1" key="1">
    <citation type="submission" date="2018-02" db="EMBL/GenBank/DDBJ databases">
        <title>Rhizophora mucronata_Transcriptome.</title>
        <authorList>
            <person name="Meera S.P."/>
            <person name="Sreeshan A."/>
            <person name="Augustine A."/>
        </authorList>
    </citation>
    <scope>NUCLEOTIDE SEQUENCE</scope>
    <source>
        <tissue evidence="1">Leaf</tissue>
    </source>
</reference>
<protein>
    <submittedName>
        <fullName evidence="1">Uncharacterized protein</fullName>
    </submittedName>
</protein>
<organism evidence="1">
    <name type="scientific">Rhizophora mucronata</name>
    <name type="common">Asiatic mangrove</name>
    <dbReference type="NCBI Taxonomy" id="61149"/>
    <lineage>
        <taxon>Eukaryota</taxon>
        <taxon>Viridiplantae</taxon>
        <taxon>Streptophyta</taxon>
        <taxon>Embryophyta</taxon>
        <taxon>Tracheophyta</taxon>
        <taxon>Spermatophyta</taxon>
        <taxon>Magnoliopsida</taxon>
        <taxon>eudicotyledons</taxon>
        <taxon>Gunneridae</taxon>
        <taxon>Pentapetalae</taxon>
        <taxon>rosids</taxon>
        <taxon>fabids</taxon>
        <taxon>Malpighiales</taxon>
        <taxon>Rhizophoraceae</taxon>
        <taxon>Rhizophora</taxon>
    </lineage>
</organism>
<proteinExistence type="predicted"/>
<dbReference type="EMBL" id="GGEC01054985">
    <property type="protein sequence ID" value="MBX35469.1"/>
    <property type="molecule type" value="Transcribed_RNA"/>
</dbReference>
<dbReference type="AlphaFoldDB" id="A0A2P2MZ45"/>
<accession>A0A2P2MZ45</accession>
<evidence type="ECO:0000313" key="1">
    <source>
        <dbReference type="EMBL" id="MBX35469.1"/>
    </source>
</evidence>
<name>A0A2P2MZ45_RHIMU</name>
<sequence length="33" mass="4027">MIHCYIFLLLFKKPSVCTRHRFNIQTRFLLSVT</sequence>